<comment type="caution">
    <text evidence="1">The sequence shown here is derived from an EMBL/GenBank/DDBJ whole genome shotgun (WGS) entry which is preliminary data.</text>
</comment>
<organism evidence="1 2">
    <name type="scientific">Pseudomonas plecoglossicida</name>
    <dbReference type="NCBI Taxonomy" id="70775"/>
    <lineage>
        <taxon>Bacteria</taxon>
        <taxon>Pseudomonadati</taxon>
        <taxon>Pseudomonadota</taxon>
        <taxon>Gammaproteobacteria</taxon>
        <taxon>Pseudomonadales</taxon>
        <taxon>Pseudomonadaceae</taxon>
        <taxon>Pseudomonas</taxon>
    </lineage>
</organism>
<dbReference type="Proteomes" id="UP000218102">
    <property type="component" value="Unassembled WGS sequence"/>
</dbReference>
<dbReference type="RefSeq" id="WP_023662810.1">
    <property type="nucleotide sequence ID" value="NZ_CP010359.1"/>
</dbReference>
<evidence type="ECO:0000313" key="2">
    <source>
        <dbReference type="Proteomes" id="UP000218102"/>
    </source>
</evidence>
<reference evidence="1 2" key="1">
    <citation type="submission" date="2017-09" db="EMBL/GenBank/DDBJ databases">
        <authorList>
            <person name="Ehlers B."/>
            <person name="Leendertz F.H."/>
        </authorList>
    </citation>
    <scope>NUCLEOTIDE SEQUENCE [LARGE SCALE GENOMIC DNA]</scope>
    <source>
        <strain evidence="1 2">DJ-1</strain>
    </source>
</reference>
<protein>
    <submittedName>
        <fullName evidence="1">Uncharacterized protein</fullName>
    </submittedName>
</protein>
<accession>A0A099N1B2</accession>
<dbReference type="EMBL" id="NTME01000060">
    <property type="protein sequence ID" value="PBJ92165.1"/>
    <property type="molecule type" value="Genomic_DNA"/>
</dbReference>
<name>A0A099N1B2_PSEDL</name>
<evidence type="ECO:0000313" key="1">
    <source>
        <dbReference type="EMBL" id="PBJ92165.1"/>
    </source>
</evidence>
<sequence>MPNAKESHYQAYLLLRELDAQIAATMNQIAYGRMNGIEWEKTCKAHRIAFDEWIKFADIRAAEGKDSVSESHNDD</sequence>
<proteinExistence type="predicted"/>
<dbReference type="KEGG" id="ppj:RK21_01305"/>
<gene>
    <name evidence="1" type="ORF">CMV24_28470</name>
</gene>
<dbReference type="AlphaFoldDB" id="A0A099N1B2"/>